<keyword evidence="5" id="KW-0804">Transcription</keyword>
<protein>
    <submittedName>
        <fullName evidence="8">ECF RNA polymerase sigma-E factor</fullName>
    </submittedName>
</protein>
<evidence type="ECO:0000256" key="4">
    <source>
        <dbReference type="ARBA" id="ARBA00023125"/>
    </source>
</evidence>
<keyword evidence="3" id="KW-0731">Sigma factor</keyword>
<dbReference type="CDD" id="cd06171">
    <property type="entry name" value="Sigma70_r4"/>
    <property type="match status" value="1"/>
</dbReference>
<dbReference type="PANTHER" id="PTHR43133:SF8">
    <property type="entry name" value="RNA POLYMERASE SIGMA FACTOR HI_1459-RELATED"/>
    <property type="match status" value="1"/>
</dbReference>
<dbReference type="RefSeq" id="WP_106391334.1">
    <property type="nucleotide sequence ID" value="NZ_PVNK01000108.1"/>
</dbReference>
<evidence type="ECO:0000256" key="5">
    <source>
        <dbReference type="ARBA" id="ARBA00023163"/>
    </source>
</evidence>
<reference evidence="8 9" key="1">
    <citation type="submission" date="2018-03" db="EMBL/GenBank/DDBJ databases">
        <title>Draft Genome Sequences of the Obligatory Marine Myxobacteria Enhygromyxa salina SWB005.</title>
        <authorList>
            <person name="Poehlein A."/>
            <person name="Moghaddam J.A."/>
            <person name="Harms H."/>
            <person name="Alanjari M."/>
            <person name="Koenig G.M."/>
            <person name="Daniel R."/>
            <person name="Schaeberle T.F."/>
        </authorList>
    </citation>
    <scope>NUCLEOTIDE SEQUENCE [LARGE SCALE GENOMIC DNA]</scope>
    <source>
        <strain evidence="8 9">SWB005</strain>
    </source>
</reference>
<dbReference type="NCBIfam" id="TIGR02937">
    <property type="entry name" value="sigma70-ECF"/>
    <property type="match status" value="1"/>
</dbReference>
<dbReference type="Gene3D" id="1.10.10.10">
    <property type="entry name" value="Winged helix-like DNA-binding domain superfamily/Winged helix DNA-binding domain"/>
    <property type="match status" value="1"/>
</dbReference>
<dbReference type="InterPro" id="IPR013324">
    <property type="entry name" value="RNA_pol_sigma_r3/r4-like"/>
</dbReference>
<accession>A0A2S9YD58</accession>
<keyword evidence="9" id="KW-1185">Reference proteome</keyword>
<comment type="similarity">
    <text evidence="1">Belongs to the sigma-70 factor family. ECF subfamily.</text>
</comment>
<evidence type="ECO:0000259" key="6">
    <source>
        <dbReference type="Pfam" id="PF04542"/>
    </source>
</evidence>
<sequence>MDPDLELLEQWRNGDSDAGGRLLAQYFNSLRVYFVQRVSEADPEDLIQEVFRRMVEARDRFEGRSRLRTYLFHIAQNVYYETVRKLHRPNGSFDPLTESIASVSGRSQSSLLAEDERQQLLLAALRSLTATEQDIIELRHFHGLSSAELAEHFGIPQGTAKSRLAVARRQLGRAFLEAFKAGGELSDESIARDLDQVREVVWRGRAGAPA</sequence>
<keyword evidence="2" id="KW-0805">Transcription regulation</keyword>
<name>A0A2S9YD58_9BACT</name>
<proteinExistence type="inferred from homology"/>
<dbReference type="Pfam" id="PF04542">
    <property type="entry name" value="Sigma70_r2"/>
    <property type="match status" value="1"/>
</dbReference>
<dbReference type="InterPro" id="IPR039425">
    <property type="entry name" value="RNA_pol_sigma-70-like"/>
</dbReference>
<dbReference type="GO" id="GO:0003677">
    <property type="term" value="F:DNA binding"/>
    <property type="evidence" value="ECO:0007669"/>
    <property type="project" value="UniProtKB-KW"/>
</dbReference>
<dbReference type="EMBL" id="PVNK01000108">
    <property type="protein sequence ID" value="PRQ02956.1"/>
    <property type="molecule type" value="Genomic_DNA"/>
</dbReference>
<gene>
    <name evidence="8" type="primary">rpoE_6</name>
    <name evidence="8" type="ORF">ENSA5_18950</name>
</gene>
<dbReference type="AlphaFoldDB" id="A0A2S9YD58"/>
<dbReference type="OrthoDB" id="5516273at2"/>
<comment type="caution">
    <text evidence="8">The sequence shown here is derived from an EMBL/GenBank/DDBJ whole genome shotgun (WGS) entry which is preliminary data.</text>
</comment>
<dbReference type="GO" id="GO:0016987">
    <property type="term" value="F:sigma factor activity"/>
    <property type="evidence" value="ECO:0007669"/>
    <property type="project" value="UniProtKB-KW"/>
</dbReference>
<dbReference type="InterPro" id="IPR013325">
    <property type="entry name" value="RNA_pol_sigma_r2"/>
</dbReference>
<evidence type="ECO:0000259" key="7">
    <source>
        <dbReference type="Pfam" id="PF08281"/>
    </source>
</evidence>
<dbReference type="PANTHER" id="PTHR43133">
    <property type="entry name" value="RNA POLYMERASE ECF-TYPE SIGMA FACTO"/>
    <property type="match status" value="1"/>
</dbReference>
<dbReference type="Gene3D" id="1.10.1740.10">
    <property type="match status" value="1"/>
</dbReference>
<feature type="domain" description="RNA polymerase sigma-70 region 2" evidence="6">
    <location>
        <begin position="39"/>
        <end position="87"/>
    </location>
</feature>
<dbReference type="InterPro" id="IPR036388">
    <property type="entry name" value="WH-like_DNA-bd_sf"/>
</dbReference>
<dbReference type="InterPro" id="IPR013249">
    <property type="entry name" value="RNA_pol_sigma70_r4_t2"/>
</dbReference>
<organism evidence="8 9">
    <name type="scientific">Enhygromyxa salina</name>
    <dbReference type="NCBI Taxonomy" id="215803"/>
    <lineage>
        <taxon>Bacteria</taxon>
        <taxon>Pseudomonadati</taxon>
        <taxon>Myxococcota</taxon>
        <taxon>Polyangia</taxon>
        <taxon>Nannocystales</taxon>
        <taxon>Nannocystaceae</taxon>
        <taxon>Enhygromyxa</taxon>
    </lineage>
</organism>
<dbReference type="Pfam" id="PF08281">
    <property type="entry name" value="Sigma70_r4_2"/>
    <property type="match status" value="1"/>
</dbReference>
<evidence type="ECO:0000313" key="9">
    <source>
        <dbReference type="Proteomes" id="UP000237968"/>
    </source>
</evidence>
<keyword evidence="4" id="KW-0238">DNA-binding</keyword>
<dbReference type="SUPFAM" id="SSF88659">
    <property type="entry name" value="Sigma3 and sigma4 domains of RNA polymerase sigma factors"/>
    <property type="match status" value="1"/>
</dbReference>
<dbReference type="InterPro" id="IPR007627">
    <property type="entry name" value="RNA_pol_sigma70_r2"/>
</dbReference>
<feature type="domain" description="RNA polymerase sigma factor 70 region 4 type 2" evidence="7">
    <location>
        <begin position="119"/>
        <end position="171"/>
    </location>
</feature>
<evidence type="ECO:0000256" key="1">
    <source>
        <dbReference type="ARBA" id="ARBA00010641"/>
    </source>
</evidence>
<evidence type="ECO:0000256" key="2">
    <source>
        <dbReference type="ARBA" id="ARBA00023015"/>
    </source>
</evidence>
<dbReference type="InterPro" id="IPR014284">
    <property type="entry name" value="RNA_pol_sigma-70_dom"/>
</dbReference>
<dbReference type="Proteomes" id="UP000237968">
    <property type="component" value="Unassembled WGS sequence"/>
</dbReference>
<evidence type="ECO:0000313" key="8">
    <source>
        <dbReference type="EMBL" id="PRQ02956.1"/>
    </source>
</evidence>
<evidence type="ECO:0000256" key="3">
    <source>
        <dbReference type="ARBA" id="ARBA00023082"/>
    </source>
</evidence>
<dbReference type="GO" id="GO:0006352">
    <property type="term" value="P:DNA-templated transcription initiation"/>
    <property type="evidence" value="ECO:0007669"/>
    <property type="project" value="InterPro"/>
</dbReference>
<dbReference type="SUPFAM" id="SSF88946">
    <property type="entry name" value="Sigma2 domain of RNA polymerase sigma factors"/>
    <property type="match status" value="1"/>
</dbReference>